<keyword evidence="7 10" id="KW-0472">Membrane</keyword>
<proteinExistence type="predicted"/>
<feature type="compositionally biased region" description="Low complexity" evidence="9">
    <location>
        <begin position="9"/>
        <end position="24"/>
    </location>
</feature>
<evidence type="ECO:0000256" key="4">
    <source>
        <dbReference type="ARBA" id="ARBA00022840"/>
    </source>
</evidence>
<comment type="subcellular location">
    <subcellularLocation>
        <location evidence="1">Cell membrane</location>
        <topology evidence="1">Multi-pass membrane protein</topology>
    </subcellularLocation>
</comment>
<dbReference type="InterPro" id="IPR006068">
    <property type="entry name" value="ATPase_P-typ_cation-transptr_C"/>
</dbReference>
<dbReference type="SFLD" id="SFLDS00003">
    <property type="entry name" value="Haloacid_Dehalogenase"/>
    <property type="match status" value="1"/>
</dbReference>
<dbReference type="NCBIfam" id="TIGR01494">
    <property type="entry name" value="ATPase_P-type"/>
    <property type="match status" value="2"/>
</dbReference>
<keyword evidence="2 10" id="KW-0812">Transmembrane</keyword>
<evidence type="ECO:0000256" key="7">
    <source>
        <dbReference type="ARBA" id="ARBA00023136"/>
    </source>
</evidence>
<dbReference type="InterPro" id="IPR059000">
    <property type="entry name" value="ATPase_P-type_domA"/>
</dbReference>
<feature type="transmembrane region" description="Helical" evidence="10">
    <location>
        <begin position="309"/>
        <end position="335"/>
    </location>
</feature>
<dbReference type="Pfam" id="PF00122">
    <property type="entry name" value="E1-E2_ATPase"/>
    <property type="match status" value="1"/>
</dbReference>
<evidence type="ECO:0000256" key="10">
    <source>
        <dbReference type="SAM" id="Phobius"/>
    </source>
</evidence>
<keyword evidence="5" id="KW-1278">Translocase</keyword>
<comment type="catalytic activity">
    <reaction evidence="8">
        <text>ATP + H2O = ADP + phosphate + H(+)</text>
        <dbReference type="Rhea" id="RHEA:13065"/>
        <dbReference type="ChEBI" id="CHEBI:15377"/>
        <dbReference type="ChEBI" id="CHEBI:15378"/>
        <dbReference type="ChEBI" id="CHEBI:30616"/>
        <dbReference type="ChEBI" id="CHEBI:43474"/>
        <dbReference type="ChEBI" id="CHEBI:456216"/>
    </reaction>
</comment>
<dbReference type="Pfam" id="PF13246">
    <property type="entry name" value="Cation_ATPase"/>
    <property type="match status" value="1"/>
</dbReference>
<keyword evidence="6 10" id="KW-1133">Transmembrane helix</keyword>
<dbReference type="InterPro" id="IPR023214">
    <property type="entry name" value="HAD_sf"/>
</dbReference>
<feature type="transmembrane region" description="Helical" evidence="10">
    <location>
        <begin position="111"/>
        <end position="131"/>
    </location>
</feature>
<dbReference type="InterPro" id="IPR044492">
    <property type="entry name" value="P_typ_ATPase_HD_dom"/>
</dbReference>
<dbReference type="AlphaFoldDB" id="A0A6N9H380"/>
<sequence>MEAHPDPRPASAPAAPGAPAGPSDGTPVDQPWARSGEEALEALAASGTEGLSQTQAAERLAAHGRNELTAAPPTPWWARVLRLLNEPLTYLLLAAIGVSLVAWAIEGRQGLPVDAIVVGAVIVLNTVIGLVQELKAADAVAALRTMASPTAVVTRDGAQRSIPVAELVPGDLLHLDEGDAIPADARILRAGRLMVAEAALTGESVPVEKSAPPVAADADLAERTSMVHAGTAVTQGSAVALVTGTGADTEIGRIAGMIAAAPETVTPLQREMAAVGRMLTVAVVAIALVTMVTAYLVTDDHSLESVVTILLLGVSLAVAAVPEGLTAIVSVVLALGVRRMATRNAIVKQLDAVEALGSAGVVATDKTGTLTLNEMTVEAVLTGNGRVEPADPRAAEVLALGSLASNARLTADGAIGDPTELAFLTACRDEGVEVPAWRRLDELPFSSERKRMSVLFAPPEAPTRLVTKGAPDVVLGLCERVRTAEGDVELTAQARERLEAGIETLAGQAYRTLAVAEKEVPAATPAQAEERTAPAGGIAESDERGLTLVGIAAMIDPPRPEAAQAIAQAQHAGIRVMMITGDHPVTAQRIASDLGIEHAHALTGRELRAMDDAQLAEAIERSSVFARVDPSHKLRIVEALQHSGKAVAMTGDGVNDAPALKRADIGVAMGITGTQVSRDAATMILADDNFATIIAAVKQGRGIFANLTKVLRYLLSSNMGEVFTVFGGVVLAGLLGLVGPDGAMLLPLLATQILWVNLVTDSMPALALGVEPVEDEVMDAPPRDMSKRALDRGEWLRILGTGLVMGVLALGSLDWCLPGGLFDGGDDITTSRTVAFTVLVFLQLANTLSVRHARRSMFSHLFANGWLWSAIGLTVALQALVVYVPVLNTAFSTAPLDDAHWGIVGACVMLFIACEELRKAIARGLRRRRQALSPETK</sequence>
<feature type="transmembrane region" description="Helical" evidence="10">
    <location>
        <begin position="88"/>
        <end position="105"/>
    </location>
</feature>
<dbReference type="PRINTS" id="PR00120">
    <property type="entry name" value="HATPASE"/>
</dbReference>
<dbReference type="FunFam" id="3.40.50.1000:FF:000083">
    <property type="entry name" value="Sodium/potassium-transporting ATPase subunit alpha"/>
    <property type="match status" value="1"/>
</dbReference>
<evidence type="ECO:0000256" key="9">
    <source>
        <dbReference type="SAM" id="MobiDB-lite"/>
    </source>
</evidence>
<dbReference type="SFLD" id="SFLDF00027">
    <property type="entry name" value="p-type_atpase"/>
    <property type="match status" value="1"/>
</dbReference>
<evidence type="ECO:0000313" key="12">
    <source>
        <dbReference type="EMBL" id="MYM18510.1"/>
    </source>
</evidence>
<dbReference type="Gene3D" id="1.20.1110.10">
    <property type="entry name" value="Calcium-transporting ATPase, transmembrane domain"/>
    <property type="match status" value="1"/>
</dbReference>
<evidence type="ECO:0000313" key="13">
    <source>
        <dbReference type="Proteomes" id="UP000469215"/>
    </source>
</evidence>
<keyword evidence="3" id="KW-0547">Nucleotide-binding</keyword>
<dbReference type="Gene3D" id="2.70.150.10">
    <property type="entry name" value="Calcium-transporting ATPase, cytoplasmic transduction domain A"/>
    <property type="match status" value="1"/>
</dbReference>
<feature type="transmembrane region" description="Helical" evidence="10">
    <location>
        <begin position="795"/>
        <end position="813"/>
    </location>
</feature>
<dbReference type="Gene3D" id="3.40.50.1000">
    <property type="entry name" value="HAD superfamily/HAD-like"/>
    <property type="match status" value="1"/>
</dbReference>
<dbReference type="EMBL" id="WWEQ01000002">
    <property type="protein sequence ID" value="MYM18510.1"/>
    <property type="molecule type" value="Genomic_DNA"/>
</dbReference>
<dbReference type="GO" id="GO:0005886">
    <property type="term" value="C:plasma membrane"/>
    <property type="evidence" value="ECO:0007669"/>
    <property type="project" value="UniProtKB-SubCell"/>
</dbReference>
<dbReference type="SUPFAM" id="SSF56784">
    <property type="entry name" value="HAD-like"/>
    <property type="match status" value="1"/>
</dbReference>
<accession>A0A6N9H380</accession>
<protein>
    <submittedName>
        <fullName evidence="12">HAD-IC family P-type ATPase</fullName>
    </submittedName>
</protein>
<dbReference type="InterPro" id="IPR008250">
    <property type="entry name" value="ATPase_P-typ_transduc_dom_A_sf"/>
</dbReference>
<dbReference type="GO" id="GO:0005524">
    <property type="term" value="F:ATP binding"/>
    <property type="evidence" value="ECO:0007669"/>
    <property type="project" value="UniProtKB-KW"/>
</dbReference>
<name>A0A6N9H380_9MICO</name>
<feature type="transmembrane region" description="Helical" evidence="10">
    <location>
        <begin position="899"/>
        <end position="918"/>
    </location>
</feature>
<evidence type="ECO:0000256" key="6">
    <source>
        <dbReference type="ARBA" id="ARBA00022989"/>
    </source>
</evidence>
<evidence type="ECO:0000256" key="3">
    <source>
        <dbReference type="ARBA" id="ARBA00022741"/>
    </source>
</evidence>
<feature type="domain" description="Cation-transporting P-type ATPase N-terminal" evidence="11">
    <location>
        <begin position="30"/>
        <end position="104"/>
    </location>
</feature>
<dbReference type="SFLD" id="SFLDG00002">
    <property type="entry name" value="C1.7:_P-type_atpase_like"/>
    <property type="match status" value="1"/>
</dbReference>
<dbReference type="SMART" id="SM00831">
    <property type="entry name" value="Cation_ATPase_N"/>
    <property type="match status" value="1"/>
</dbReference>
<evidence type="ECO:0000256" key="2">
    <source>
        <dbReference type="ARBA" id="ARBA00022692"/>
    </source>
</evidence>
<dbReference type="Pfam" id="PF00690">
    <property type="entry name" value="Cation_ATPase_N"/>
    <property type="match status" value="1"/>
</dbReference>
<dbReference type="Pfam" id="PF00689">
    <property type="entry name" value="Cation_ATPase_C"/>
    <property type="match status" value="1"/>
</dbReference>
<evidence type="ECO:0000256" key="5">
    <source>
        <dbReference type="ARBA" id="ARBA00022967"/>
    </source>
</evidence>
<dbReference type="PROSITE" id="PS00154">
    <property type="entry name" value="ATPASE_E1_E2"/>
    <property type="match status" value="1"/>
</dbReference>
<evidence type="ECO:0000256" key="1">
    <source>
        <dbReference type="ARBA" id="ARBA00004651"/>
    </source>
</evidence>
<feature type="transmembrane region" description="Helical" evidence="10">
    <location>
        <begin position="833"/>
        <end position="853"/>
    </location>
</feature>
<gene>
    <name evidence="12" type="ORF">GSY69_00585</name>
</gene>
<feature type="transmembrane region" description="Helical" evidence="10">
    <location>
        <begin position="744"/>
        <end position="760"/>
    </location>
</feature>
<evidence type="ECO:0000256" key="8">
    <source>
        <dbReference type="ARBA" id="ARBA00049360"/>
    </source>
</evidence>
<organism evidence="12 13">
    <name type="scientific">Brevibacterium rongguiense</name>
    <dbReference type="NCBI Taxonomy" id="2695267"/>
    <lineage>
        <taxon>Bacteria</taxon>
        <taxon>Bacillati</taxon>
        <taxon>Actinomycetota</taxon>
        <taxon>Actinomycetes</taxon>
        <taxon>Micrococcales</taxon>
        <taxon>Brevibacteriaceae</taxon>
        <taxon>Brevibacterium</taxon>
    </lineage>
</organism>
<dbReference type="InterPro" id="IPR023299">
    <property type="entry name" value="ATPase_P-typ_cyto_dom_N"/>
</dbReference>
<feature type="transmembrane region" description="Helical" evidence="10">
    <location>
        <begin position="865"/>
        <end position="887"/>
    </location>
</feature>
<feature type="region of interest" description="Disordered" evidence="9">
    <location>
        <begin position="1"/>
        <end position="38"/>
    </location>
</feature>
<feature type="transmembrane region" description="Helical" evidence="10">
    <location>
        <begin position="278"/>
        <end position="297"/>
    </location>
</feature>
<dbReference type="InterPro" id="IPR001757">
    <property type="entry name" value="P_typ_ATPase"/>
</dbReference>
<dbReference type="SUPFAM" id="SSF81665">
    <property type="entry name" value="Calcium ATPase, transmembrane domain M"/>
    <property type="match status" value="1"/>
</dbReference>
<dbReference type="PANTHER" id="PTHR42861">
    <property type="entry name" value="CALCIUM-TRANSPORTING ATPASE"/>
    <property type="match status" value="1"/>
</dbReference>
<dbReference type="RefSeq" id="WP_160951978.1">
    <property type="nucleotide sequence ID" value="NZ_WWEQ01000002.1"/>
</dbReference>
<keyword evidence="13" id="KW-1185">Reference proteome</keyword>
<dbReference type="InterPro" id="IPR036412">
    <property type="entry name" value="HAD-like_sf"/>
</dbReference>
<dbReference type="Gene3D" id="3.40.1110.10">
    <property type="entry name" value="Calcium-transporting ATPase, cytoplasmic domain N"/>
    <property type="match status" value="1"/>
</dbReference>
<feature type="transmembrane region" description="Helical" evidence="10">
    <location>
        <begin position="719"/>
        <end position="738"/>
    </location>
</feature>
<dbReference type="InterPro" id="IPR004014">
    <property type="entry name" value="ATPase_P-typ_cation-transptr_N"/>
</dbReference>
<keyword evidence="4" id="KW-0067">ATP-binding</keyword>
<reference evidence="12 13" key="1">
    <citation type="submission" date="2020-01" db="EMBL/GenBank/DDBJ databases">
        <authorList>
            <person name="Deng T."/>
        </authorList>
    </citation>
    <scope>NUCLEOTIDE SEQUENCE [LARGE SCALE GENOMIC DNA]</scope>
    <source>
        <strain evidence="12 13">5221</strain>
    </source>
</reference>
<evidence type="ECO:0000259" key="11">
    <source>
        <dbReference type="SMART" id="SM00831"/>
    </source>
</evidence>
<dbReference type="SUPFAM" id="SSF81653">
    <property type="entry name" value="Calcium ATPase, transduction domain A"/>
    <property type="match status" value="1"/>
</dbReference>
<dbReference type="GO" id="GO:0016887">
    <property type="term" value="F:ATP hydrolysis activity"/>
    <property type="evidence" value="ECO:0007669"/>
    <property type="project" value="InterPro"/>
</dbReference>
<dbReference type="InterPro" id="IPR018303">
    <property type="entry name" value="ATPase_P-typ_P_site"/>
</dbReference>
<comment type="caution">
    <text evidence="12">The sequence shown here is derived from an EMBL/GenBank/DDBJ whole genome shotgun (WGS) entry which is preliminary data.</text>
</comment>
<dbReference type="Proteomes" id="UP000469215">
    <property type="component" value="Unassembled WGS sequence"/>
</dbReference>
<dbReference type="InterPro" id="IPR023298">
    <property type="entry name" value="ATPase_P-typ_TM_dom_sf"/>
</dbReference>
<dbReference type="PRINTS" id="PR00119">
    <property type="entry name" value="CATATPASE"/>
</dbReference>